<comment type="caution">
    <text evidence="3">The sequence shown here is derived from an EMBL/GenBank/DDBJ whole genome shotgun (WGS) entry which is preliminary data.</text>
</comment>
<proteinExistence type="predicted"/>
<keyword evidence="2" id="KW-1133">Transmembrane helix</keyword>
<dbReference type="OrthoDB" id="2385264at2"/>
<keyword evidence="1" id="KW-0175">Coiled coil</keyword>
<evidence type="ECO:0000313" key="3">
    <source>
        <dbReference type="EMBL" id="KTD85384.1"/>
    </source>
</evidence>
<reference evidence="3 4" key="1">
    <citation type="journal article" date="2015" name="Int. Biodeterior. Biodegradation">
        <title>Physiological and genetic screening methods for the isolation of methyl tert-butyl ether-degrading bacteria for bioremediation purposes.</title>
        <authorList>
            <person name="Guisado I.M."/>
            <person name="Purswani J."/>
            <person name="Gonzalez Lopez J."/>
            <person name="Pozo C."/>
        </authorList>
    </citation>
    <scope>NUCLEOTIDE SEQUENCE [LARGE SCALE GENOMIC DNA]</scope>
    <source>
        <strain evidence="3 4">SH7</strain>
    </source>
</reference>
<accession>A0A0W1AVQ1</accession>
<dbReference type="EMBL" id="LCZJ02000028">
    <property type="protein sequence ID" value="KTD85384.1"/>
    <property type="molecule type" value="Genomic_DNA"/>
</dbReference>
<dbReference type="Proteomes" id="UP000054709">
    <property type="component" value="Unassembled WGS sequence"/>
</dbReference>
<sequence length="753" mass="84006">MRSIFTSCLVSGKSRKKQRQSKGKTEGSVSIFLIMVLAFVFLFTAVLIDYARIAAFNVQEERLARASVRSVMSSYDVELREKYGLFAFGESDGDMLLSRVLNDNMHKSGRSDAFNLVPFALESSSLKWSRPLGSYDVVSRQILEEMKYKAPVDFALELAGKFKPMSGVMAEASRATELLSKLQPLYDEREEALDLMLEQRSQAAESGRRLLQWIMNPPAESISASSLGSIQSAADISAQYSDYLGKYYDDLYRDSKKPAKYTYQLSLYRSRTTEMLSRLPALLTAFREDHERSLEGAKEALKKAAQLNDEMRKVLEQSRMEGVDLSNDPANDWDIPASSGEISSDPLKKLREQEDALILSSTDLSQMENSISMQQSAYEAIEPIVAGMSGVLYEALSEYGDSYQMISSVLEASRVVNNYLQNYGKKGSVIASDLAVIEQHRSSDKERKQLEREAKSKLGEAKALLDKIRMMGNGVTDSLKSYQTLRQYYEENIAFNKELVSDSLVNSEVSSNPYAAGNSAMENMDGIYTAMSGIMAGARDRLFQTEYSALYFQHFDVSKLATLAPGSGENTTELTDQLNPQAQELEYILYGFHNPAGNVAAAYAEIFAMRLSIRTMEGFIEKASLGNPLAVLAAALLYGIQQAIQDMLLLCEKDSIPLSKYLPAQLTYRDHLRLFMMMHGGGNVQLSRMLALIRLNTGINPDERSTYVSSDIKLGMRLWFLPGVVKLLDYSAGYSGEVQGSTYMRAVQADFSY</sequence>
<name>A0A0W1AVQ1_9BACL</name>
<feature type="transmembrane region" description="Helical" evidence="2">
    <location>
        <begin position="27"/>
        <end position="48"/>
    </location>
</feature>
<evidence type="ECO:0000313" key="4">
    <source>
        <dbReference type="Proteomes" id="UP000054709"/>
    </source>
</evidence>
<organism evidence="3 4">
    <name type="scientific">Paenibacillus etheri</name>
    <dbReference type="NCBI Taxonomy" id="1306852"/>
    <lineage>
        <taxon>Bacteria</taxon>
        <taxon>Bacillati</taxon>
        <taxon>Bacillota</taxon>
        <taxon>Bacilli</taxon>
        <taxon>Bacillales</taxon>
        <taxon>Paenibacillaceae</taxon>
        <taxon>Paenibacillus</taxon>
    </lineage>
</organism>
<evidence type="ECO:0000256" key="1">
    <source>
        <dbReference type="SAM" id="Coils"/>
    </source>
</evidence>
<feature type="coiled-coil region" evidence="1">
    <location>
        <begin position="287"/>
        <end position="321"/>
    </location>
</feature>
<keyword evidence="2" id="KW-0812">Transmembrane</keyword>
<evidence type="ECO:0000256" key="2">
    <source>
        <dbReference type="SAM" id="Phobius"/>
    </source>
</evidence>
<gene>
    <name evidence="3" type="ORF">UQ64_21160</name>
</gene>
<dbReference type="AlphaFoldDB" id="A0A0W1AVQ1"/>
<keyword evidence="4" id="KW-1185">Reference proteome</keyword>
<dbReference type="RefSeq" id="WP_060624936.1">
    <property type="nucleotide sequence ID" value="NZ_LCZJ02000028.1"/>
</dbReference>
<keyword evidence="2" id="KW-0472">Membrane</keyword>
<protein>
    <submittedName>
        <fullName evidence="3">Uncharacterized protein</fullName>
    </submittedName>
</protein>